<sequence length="203" mass="22276">MIGYIKGTITALSERECFVETSGIGYRVHVTDRDHDSLAIGDESKLYIHMAVREDAITLYGFIARETYELFLSLISVSKIGPKVALSILSVMKPSIFAMAIQNKDIDALTKIPGIGKKTAERMLVELKDKIKGIGVEVSANKISVDTSYTGIQAEAMAALQSLGYASIEVADIVRRVNQEYSDVTDPGKFISLVLRELGKEKK</sequence>
<dbReference type="GO" id="GO:0009379">
    <property type="term" value="C:Holliday junction helicase complex"/>
    <property type="evidence" value="ECO:0007669"/>
    <property type="project" value="InterPro"/>
</dbReference>
<feature type="domain" description="Helix-hairpin-helix DNA-binding motif class 1" evidence="7">
    <location>
        <begin position="107"/>
        <end position="126"/>
    </location>
</feature>
<dbReference type="SUPFAM" id="SSF50249">
    <property type="entry name" value="Nucleic acid-binding proteins"/>
    <property type="match status" value="1"/>
</dbReference>
<evidence type="ECO:0000313" key="9">
    <source>
        <dbReference type="EMBL" id="RID94159.1"/>
    </source>
</evidence>
<dbReference type="GO" id="GO:0006281">
    <property type="term" value="P:DNA repair"/>
    <property type="evidence" value="ECO:0007669"/>
    <property type="project" value="UniProtKB-UniRule"/>
</dbReference>
<evidence type="ECO:0000259" key="7">
    <source>
        <dbReference type="SMART" id="SM00278"/>
    </source>
</evidence>
<dbReference type="InterPro" id="IPR010994">
    <property type="entry name" value="RuvA_2-like"/>
</dbReference>
<comment type="function">
    <text evidence="6">The RuvA-RuvB-RuvC complex processes Holliday junction (HJ) DNA during genetic recombination and DNA repair, while the RuvA-RuvB complex plays an important role in the rescue of blocked DNA replication forks via replication fork reversal (RFR). RuvA specifically binds to HJ cruciform DNA, conferring on it an open structure. The RuvB hexamer acts as an ATP-dependent pump, pulling dsDNA into and through the RuvAB complex. HJ branch migration allows RuvC to scan DNA until it finds its consensus sequence, where it cleaves and resolves the cruciform DNA.</text>
</comment>
<evidence type="ECO:0000256" key="3">
    <source>
        <dbReference type="ARBA" id="ARBA00023125"/>
    </source>
</evidence>
<dbReference type="EMBL" id="QWKU01000001">
    <property type="protein sequence ID" value="RID94159.1"/>
    <property type="molecule type" value="Genomic_DNA"/>
</dbReference>
<comment type="domain">
    <text evidence="6">Has three domains with a flexible linker between the domains II and III and assumes an 'L' shape. Domain III is highly mobile and contacts RuvB.</text>
</comment>
<keyword evidence="8" id="KW-0378">Hydrolase</keyword>
<dbReference type="Proteomes" id="UP000094757">
    <property type="component" value="Chromosome"/>
</dbReference>
<dbReference type="InterPro" id="IPR003583">
    <property type="entry name" value="Hlx-hairpin-Hlx_DNA-bd_motif"/>
</dbReference>
<gene>
    <name evidence="6 9" type="primary">ruvA</name>
    <name evidence="8" type="ORF">BCB69_02145</name>
    <name evidence="9" type="ORF">DX915_01050</name>
</gene>
<dbReference type="InterPro" id="IPR011114">
    <property type="entry name" value="RuvA_C"/>
</dbReference>
<keyword evidence="11" id="KW-1185">Reference proteome</keyword>
<dbReference type="GO" id="GO:0006310">
    <property type="term" value="P:DNA recombination"/>
    <property type="evidence" value="ECO:0007669"/>
    <property type="project" value="UniProtKB-UniRule"/>
</dbReference>
<accession>A0A1B3WD61</accession>
<evidence type="ECO:0000256" key="5">
    <source>
        <dbReference type="ARBA" id="ARBA00023204"/>
    </source>
</evidence>
<keyword evidence="8" id="KW-0067">ATP-binding</keyword>
<keyword evidence="8" id="KW-0347">Helicase</keyword>
<keyword evidence="1 6" id="KW-0963">Cytoplasm</keyword>
<dbReference type="GO" id="GO:0005524">
    <property type="term" value="F:ATP binding"/>
    <property type="evidence" value="ECO:0007669"/>
    <property type="project" value="InterPro"/>
</dbReference>
<dbReference type="EMBL" id="CP017037">
    <property type="protein sequence ID" value="AOH38881.1"/>
    <property type="molecule type" value="Genomic_DNA"/>
</dbReference>
<feature type="region of interest" description="Domain III" evidence="6">
    <location>
        <begin position="147"/>
        <end position="203"/>
    </location>
</feature>
<keyword evidence="5 6" id="KW-0234">DNA repair</keyword>
<proteinExistence type="inferred from homology"/>
<evidence type="ECO:0000256" key="1">
    <source>
        <dbReference type="ARBA" id="ARBA00022490"/>
    </source>
</evidence>
<dbReference type="InterPro" id="IPR013849">
    <property type="entry name" value="DNA_helicase_Holl-junc_RuvA_I"/>
</dbReference>
<dbReference type="NCBIfam" id="TIGR00084">
    <property type="entry name" value="ruvA"/>
    <property type="match status" value="1"/>
</dbReference>
<dbReference type="KEGG" id="dpn:BCB69_02145"/>
<organism evidence="8 10">
    <name type="scientific">Dialister pneumosintes</name>
    <dbReference type="NCBI Taxonomy" id="39950"/>
    <lineage>
        <taxon>Bacteria</taxon>
        <taxon>Bacillati</taxon>
        <taxon>Bacillota</taxon>
        <taxon>Negativicutes</taxon>
        <taxon>Veillonellales</taxon>
        <taxon>Veillonellaceae</taxon>
        <taxon>Dialister</taxon>
    </lineage>
</organism>
<dbReference type="GO" id="GO:0005737">
    <property type="term" value="C:cytoplasm"/>
    <property type="evidence" value="ECO:0007669"/>
    <property type="project" value="UniProtKB-SubCell"/>
</dbReference>
<dbReference type="Gene3D" id="1.10.150.20">
    <property type="entry name" value="5' to 3' exonuclease, C-terminal subdomain"/>
    <property type="match status" value="1"/>
</dbReference>
<dbReference type="SMART" id="SM00278">
    <property type="entry name" value="HhH1"/>
    <property type="match status" value="2"/>
</dbReference>
<reference evidence="9 11" key="3">
    <citation type="submission" date="2018-08" db="EMBL/GenBank/DDBJ databases">
        <title>Draft genome sequence of Dialister pneumosintes KCOM 1685.</title>
        <authorList>
            <person name="Kook J.-K."/>
            <person name="Park S.-N."/>
            <person name="Lim Y.K."/>
        </authorList>
    </citation>
    <scope>NUCLEOTIDE SEQUENCE [LARGE SCALE GENOMIC DNA]</scope>
    <source>
        <strain evidence="9 11">KCOM 1685</strain>
    </source>
</reference>
<evidence type="ECO:0000313" key="11">
    <source>
        <dbReference type="Proteomes" id="UP000266262"/>
    </source>
</evidence>
<dbReference type="GO" id="GO:0009378">
    <property type="term" value="F:four-way junction helicase activity"/>
    <property type="evidence" value="ECO:0007669"/>
    <property type="project" value="InterPro"/>
</dbReference>
<evidence type="ECO:0000313" key="8">
    <source>
        <dbReference type="EMBL" id="AOH38881.1"/>
    </source>
</evidence>
<dbReference type="Proteomes" id="UP000266262">
    <property type="component" value="Unassembled WGS sequence"/>
</dbReference>
<comment type="similarity">
    <text evidence="6">Belongs to the RuvA family.</text>
</comment>
<dbReference type="STRING" id="39950.BCB69_02145"/>
<dbReference type="RefSeq" id="WP_022513954.1">
    <property type="nucleotide sequence ID" value="NZ_CP017037.1"/>
</dbReference>
<reference evidence="10" key="1">
    <citation type="submission" date="2016-08" db="EMBL/GenBank/DDBJ databases">
        <authorList>
            <person name="Holder M.E."/>
            <person name="Ajami N.J."/>
            <person name="Petrosino J.F."/>
        </authorList>
    </citation>
    <scope>NUCLEOTIDE SEQUENCE [LARGE SCALE GENOMIC DNA]</scope>
    <source>
        <strain evidence="10">F0677</strain>
    </source>
</reference>
<reference evidence="8" key="2">
    <citation type="submission" date="2016-08" db="EMBL/GenBank/DDBJ databases">
        <authorList>
            <person name="Seilhamer J.J."/>
        </authorList>
    </citation>
    <scope>NUCLEOTIDE SEQUENCE [LARGE SCALE GENOMIC DNA]</scope>
    <source>
        <strain evidence="8">F0677</strain>
    </source>
</reference>
<dbReference type="CDD" id="cd14332">
    <property type="entry name" value="UBA_RuvA_C"/>
    <property type="match status" value="1"/>
</dbReference>
<dbReference type="AlphaFoldDB" id="A0A1B3WD61"/>
<evidence type="ECO:0000256" key="6">
    <source>
        <dbReference type="HAMAP-Rule" id="MF_00031"/>
    </source>
</evidence>
<comment type="subcellular location">
    <subcellularLocation>
        <location evidence="6">Cytoplasm</location>
    </subcellularLocation>
</comment>
<dbReference type="InterPro" id="IPR000085">
    <property type="entry name" value="RuvA"/>
</dbReference>
<dbReference type="Pfam" id="PF01330">
    <property type="entry name" value="RuvA_N"/>
    <property type="match status" value="1"/>
</dbReference>
<keyword evidence="3 6" id="KW-0238">DNA-binding</keyword>
<evidence type="ECO:0000256" key="2">
    <source>
        <dbReference type="ARBA" id="ARBA00022763"/>
    </source>
</evidence>
<dbReference type="GO" id="GO:0000400">
    <property type="term" value="F:four-way junction DNA binding"/>
    <property type="evidence" value="ECO:0007669"/>
    <property type="project" value="UniProtKB-UniRule"/>
</dbReference>
<dbReference type="SUPFAM" id="SSF47781">
    <property type="entry name" value="RuvA domain 2-like"/>
    <property type="match status" value="1"/>
</dbReference>
<keyword evidence="4 6" id="KW-0233">DNA recombination</keyword>
<comment type="caution">
    <text evidence="6">Lacks conserved residue(s) required for the propagation of feature annotation.</text>
</comment>
<dbReference type="HAMAP" id="MF_00031">
    <property type="entry name" value="DNA_HJ_migration_RuvA"/>
    <property type="match status" value="1"/>
</dbReference>
<comment type="subunit">
    <text evidence="6">Homotetramer. Forms an RuvA(8)-RuvB(12)-Holliday junction (HJ) complex. HJ DNA is sandwiched between 2 RuvA tetramers; dsDNA enters through RuvA and exits via RuvB. An RuvB hexamer assembles on each DNA strand where it exits the tetramer. Each RuvB hexamer is contacted by two RuvA subunits (via domain III) on 2 adjacent RuvB subunits; this complex drives branch migration. In the full resolvosome a probable DNA-RuvA(4)-RuvB(12)-RuvC(2) complex forms which resolves the HJ.</text>
</comment>
<dbReference type="InterPro" id="IPR012340">
    <property type="entry name" value="NA-bd_OB-fold"/>
</dbReference>
<evidence type="ECO:0000313" key="10">
    <source>
        <dbReference type="Proteomes" id="UP000094757"/>
    </source>
</evidence>
<feature type="domain" description="Helix-hairpin-helix DNA-binding motif class 1" evidence="7">
    <location>
        <begin position="72"/>
        <end position="91"/>
    </location>
</feature>
<evidence type="ECO:0000256" key="4">
    <source>
        <dbReference type="ARBA" id="ARBA00023172"/>
    </source>
</evidence>
<name>A0A1B3WD61_9FIRM</name>
<keyword evidence="2 6" id="KW-0227">DNA damage</keyword>
<keyword evidence="8" id="KW-0547">Nucleotide-binding</keyword>
<dbReference type="Pfam" id="PF14520">
    <property type="entry name" value="HHH_5"/>
    <property type="match status" value="1"/>
</dbReference>
<dbReference type="Gene3D" id="2.40.50.140">
    <property type="entry name" value="Nucleic acid-binding proteins"/>
    <property type="match status" value="1"/>
</dbReference>
<dbReference type="GO" id="GO:0048476">
    <property type="term" value="C:Holliday junction resolvase complex"/>
    <property type="evidence" value="ECO:0007669"/>
    <property type="project" value="UniProtKB-UniRule"/>
</dbReference>
<dbReference type="OrthoDB" id="5293449at2"/>
<protein>
    <recommendedName>
        <fullName evidence="6">Holliday junction branch migration complex subunit RuvA</fullName>
    </recommendedName>
</protein>